<dbReference type="EMBL" id="AJWJ01000533">
    <property type="protein sequence ID" value="KAF2070156.1"/>
    <property type="molecule type" value="Genomic_DNA"/>
</dbReference>
<accession>A0A8J4UQ44</accession>
<evidence type="ECO:0000256" key="1">
    <source>
        <dbReference type="ARBA" id="ARBA00022737"/>
    </source>
</evidence>
<keyword evidence="2 3" id="KW-0129">CBS domain</keyword>
<feature type="domain" description="CBS" evidence="4">
    <location>
        <begin position="180"/>
        <end position="238"/>
    </location>
</feature>
<name>A0A8J4UQ44_9MYCE</name>
<dbReference type="OrthoDB" id="449052at2759"/>
<dbReference type="SUPFAM" id="SSF54631">
    <property type="entry name" value="CBS-domain pair"/>
    <property type="match status" value="2"/>
</dbReference>
<dbReference type="InterPro" id="IPR050511">
    <property type="entry name" value="AMPK_gamma/SDS23_families"/>
</dbReference>
<evidence type="ECO:0000256" key="3">
    <source>
        <dbReference type="PROSITE-ProRule" id="PRU00703"/>
    </source>
</evidence>
<keyword evidence="1" id="KW-0677">Repeat</keyword>
<comment type="caution">
    <text evidence="5">The sequence shown here is derived from an EMBL/GenBank/DDBJ whole genome shotgun (WGS) entry which is preliminary data.</text>
</comment>
<dbReference type="SMART" id="SM00116">
    <property type="entry name" value="CBS"/>
    <property type="match status" value="3"/>
</dbReference>
<dbReference type="Pfam" id="PF00571">
    <property type="entry name" value="CBS"/>
    <property type="match status" value="3"/>
</dbReference>
<dbReference type="Gene3D" id="3.10.580.10">
    <property type="entry name" value="CBS-domain"/>
    <property type="match status" value="2"/>
</dbReference>
<protein>
    <recommendedName>
        <fullName evidence="4">CBS domain-containing protein</fullName>
    </recommendedName>
</protein>
<evidence type="ECO:0000256" key="2">
    <source>
        <dbReference type="ARBA" id="ARBA00023122"/>
    </source>
</evidence>
<dbReference type="PROSITE" id="PS51371">
    <property type="entry name" value="CBS"/>
    <property type="match status" value="2"/>
</dbReference>
<dbReference type="PANTHER" id="PTHR13780">
    <property type="entry name" value="AMP-ACTIVATED PROTEIN KINASE, GAMMA REGULATORY SUBUNIT"/>
    <property type="match status" value="1"/>
</dbReference>
<gene>
    <name evidence="5" type="ORF">CYY_008528</name>
</gene>
<sequence>MTSTSSSSSNLNVCSPKNNPVKNILSFLNIPINQSSIHLTKVRILNTDTPIEDAFQVIIKQLSAPVYDVKKNEFVGIIDLKHFLKYILYKMPFPPTGEPIKNSVADLEMFPYHTLDKRSSVLQLLKYFDTGVHRAFVLNETKQIEMINQLSVLKWFKDNINEFGGLEDKDIKMLEKDYGLHSFSKVFSINEKEPVFKAFQEIHKQNIYGMPIVDDKNHIVGNISIHDIKAAAGNLDKLSLPLNLYFKERPIFTCEKDSKLSELFNIFYNNNIHRIHMVEKGVPVGIITITDIVSMIYNYTMRNHSEKKSTNVEM</sequence>
<evidence type="ECO:0000313" key="5">
    <source>
        <dbReference type="EMBL" id="KAF2070156.1"/>
    </source>
</evidence>
<keyword evidence="6" id="KW-1185">Reference proteome</keyword>
<dbReference type="AlphaFoldDB" id="A0A8J4UQ44"/>
<feature type="domain" description="CBS" evidence="4">
    <location>
        <begin position="247"/>
        <end position="306"/>
    </location>
</feature>
<dbReference type="PANTHER" id="PTHR13780:SF21">
    <property type="entry name" value="CBS DOMAIN-CONTAINING PROTEIN"/>
    <property type="match status" value="1"/>
</dbReference>
<proteinExistence type="predicted"/>
<organism evidence="5 6">
    <name type="scientific">Polysphondylium violaceum</name>
    <dbReference type="NCBI Taxonomy" id="133409"/>
    <lineage>
        <taxon>Eukaryota</taxon>
        <taxon>Amoebozoa</taxon>
        <taxon>Evosea</taxon>
        <taxon>Eumycetozoa</taxon>
        <taxon>Dictyostelia</taxon>
        <taxon>Dictyosteliales</taxon>
        <taxon>Dictyosteliaceae</taxon>
        <taxon>Polysphondylium</taxon>
    </lineage>
</organism>
<dbReference type="InterPro" id="IPR046342">
    <property type="entry name" value="CBS_dom_sf"/>
</dbReference>
<evidence type="ECO:0000313" key="6">
    <source>
        <dbReference type="Proteomes" id="UP000695562"/>
    </source>
</evidence>
<reference evidence="5" key="1">
    <citation type="submission" date="2020-01" db="EMBL/GenBank/DDBJ databases">
        <title>Development of genomics and gene disruption for Polysphondylium violaceum indicates a role for the polyketide synthase stlB in stalk morphogenesis.</title>
        <authorList>
            <person name="Narita B."/>
            <person name="Kawabe Y."/>
            <person name="Kin K."/>
            <person name="Saito T."/>
            <person name="Gibbs R."/>
            <person name="Kuspa A."/>
            <person name="Muzny D."/>
            <person name="Queller D."/>
            <person name="Richards S."/>
            <person name="Strassman J."/>
            <person name="Sucgang R."/>
            <person name="Worley K."/>
            <person name="Schaap P."/>
        </authorList>
    </citation>
    <scope>NUCLEOTIDE SEQUENCE</scope>
    <source>
        <strain evidence="5">QSvi11</strain>
    </source>
</reference>
<dbReference type="InterPro" id="IPR000644">
    <property type="entry name" value="CBS_dom"/>
</dbReference>
<evidence type="ECO:0000259" key="4">
    <source>
        <dbReference type="PROSITE" id="PS51371"/>
    </source>
</evidence>
<dbReference type="Proteomes" id="UP000695562">
    <property type="component" value="Unassembled WGS sequence"/>
</dbReference>
<dbReference type="CDD" id="cd02205">
    <property type="entry name" value="CBS_pair_SF"/>
    <property type="match status" value="1"/>
</dbReference>